<dbReference type="AlphaFoldDB" id="A0AAN6G6A7"/>
<gene>
    <name evidence="1" type="ORF">OC842_007354</name>
</gene>
<dbReference type="EMBL" id="JAPDMQ010000925">
    <property type="protein sequence ID" value="KAK0519707.1"/>
    <property type="molecule type" value="Genomic_DNA"/>
</dbReference>
<proteinExistence type="predicted"/>
<evidence type="ECO:0000313" key="1">
    <source>
        <dbReference type="EMBL" id="KAK0519707.1"/>
    </source>
</evidence>
<protein>
    <submittedName>
        <fullName evidence="1">Uncharacterized protein</fullName>
    </submittedName>
</protein>
<reference evidence="1" key="1">
    <citation type="journal article" date="2023" name="PhytoFront">
        <title>Draft Genome Resources of Seven Strains of Tilletia horrida, Causal Agent of Kernel Smut of Rice.</title>
        <authorList>
            <person name="Khanal S."/>
            <person name="Antony Babu S."/>
            <person name="Zhou X.G."/>
        </authorList>
    </citation>
    <scope>NUCLEOTIDE SEQUENCE</scope>
    <source>
        <strain evidence="1">TX3</strain>
    </source>
</reference>
<dbReference type="Proteomes" id="UP001176521">
    <property type="component" value="Unassembled WGS sequence"/>
</dbReference>
<organism evidence="1 2">
    <name type="scientific">Tilletia horrida</name>
    <dbReference type="NCBI Taxonomy" id="155126"/>
    <lineage>
        <taxon>Eukaryota</taxon>
        <taxon>Fungi</taxon>
        <taxon>Dikarya</taxon>
        <taxon>Basidiomycota</taxon>
        <taxon>Ustilaginomycotina</taxon>
        <taxon>Exobasidiomycetes</taxon>
        <taxon>Tilletiales</taxon>
        <taxon>Tilletiaceae</taxon>
        <taxon>Tilletia</taxon>
    </lineage>
</organism>
<name>A0AAN6G6A7_9BASI</name>
<sequence>MPELFVNSDTVVQANTQLWVPVDAGAMVPGVDYAVYPRLSVSPYETVRLAGPAGVIAHGSTRHVLIGNYGTAAFTLERGTAIADAVAARVGEVLAATG</sequence>
<evidence type="ECO:0000313" key="2">
    <source>
        <dbReference type="Proteomes" id="UP001176521"/>
    </source>
</evidence>
<comment type="caution">
    <text evidence="1">The sequence shown here is derived from an EMBL/GenBank/DDBJ whole genome shotgun (WGS) entry which is preliminary data.</text>
</comment>
<keyword evidence="2" id="KW-1185">Reference proteome</keyword>
<accession>A0AAN6G6A7</accession>